<protein>
    <submittedName>
        <fullName evidence="1">Chitobiase/beta-hexosaminidase C-terminal domain-containing protein</fullName>
    </submittedName>
</protein>
<gene>
    <name evidence="1" type="ORF">SAMN06297397_1092</name>
</gene>
<comment type="caution">
    <text evidence="1">The sequence shown here is derived from an EMBL/GenBank/DDBJ whole genome shotgun (WGS) entry which is preliminary data.</text>
</comment>
<dbReference type="EMBL" id="FWXZ01000002">
    <property type="protein sequence ID" value="SMC50262.1"/>
    <property type="molecule type" value="Genomic_DNA"/>
</dbReference>
<evidence type="ECO:0000313" key="2">
    <source>
        <dbReference type="Proteomes" id="UP000192328"/>
    </source>
</evidence>
<accession>A0AC61PJY6</accession>
<dbReference type="Proteomes" id="UP000192328">
    <property type="component" value="Unassembled WGS sequence"/>
</dbReference>
<keyword evidence="2" id="KW-1185">Reference proteome</keyword>
<proteinExistence type="predicted"/>
<sequence>MKRFMIIAAVLLLTATAWNVATAENAPHPVIMISEVMASNDSVATYPKAGYTDWVEIFNSGDSAVDLSGWGLSDNPEKPLKWQFPDGTTIRPGEYRVILCDKDTEKSSDAELHASFTISRKSGEIIVLTDVEGTVHDRITLPEMKTDISFGRSHEDGGLYCYDTPTPFAANKGGFVGYTAAPSFSAEPGFYDSDQYLQIIVPEGTQVFYTLDGSEPTRKSTPYNGETLEITATTVIRARAFAEGMIRPGDTLTGTFFIQADHSLPVVSVTVDPEDLWNRKRGMLTVGKGVNNKEGLPFKNTVYRKVKNSGVKYESYVEMYDDTGERIVSQGADISLNGDYSLDMPQKSFKFKAKSKYGEKTFKAKLFPDRDYEEYKSFVLRNSGNDCMWTRLQDGFQSRLMDLFGSTVAHQAWKPYVVYLNGQYWGHMNLRERVDEYMVAQFEGLDLKDADQLDLLEASSRVKNGSNTEYKAMIKKIKAGKPAKKQEDLQYILDNIDVDNYFWFMGFEMFFGNSDIGNFRIYRLNAPGSKWKWLINDLDYGLWNSGFDSPKSYTKKSGMGQLNYDNTIFRKLLTVPEYKDRYLTIYGKIYQKLTTDTMMEVLDELVELIEPEMERHWTRWGPENDRNIVSEAPRTAEGAYKYWQKRVERLRNVIRKRPTRLWDFTKKAFGLSNAEMEKYFGPKPPMPPEAV</sequence>
<organism evidence="1 2">
    <name type="scientific">Aristaeella lactis</name>
    <dbReference type="NCBI Taxonomy" id="3046383"/>
    <lineage>
        <taxon>Bacteria</taxon>
        <taxon>Bacillati</taxon>
        <taxon>Bacillota</taxon>
        <taxon>Clostridia</taxon>
        <taxon>Eubacteriales</taxon>
        <taxon>Aristaeellaceae</taxon>
        <taxon>Aristaeella</taxon>
    </lineage>
</organism>
<evidence type="ECO:0000313" key="1">
    <source>
        <dbReference type="EMBL" id="SMC50262.1"/>
    </source>
</evidence>
<name>A0AC61PJY6_9FIRM</name>
<reference evidence="1" key="1">
    <citation type="submission" date="2017-04" db="EMBL/GenBank/DDBJ databases">
        <authorList>
            <person name="Varghese N."/>
            <person name="Submissions S."/>
        </authorList>
    </citation>
    <scope>NUCLEOTIDE SEQUENCE</scope>
    <source>
        <strain evidence="1">WTE2008</strain>
    </source>
</reference>